<comment type="caution">
    <text evidence="4">The sequence shown here is derived from an EMBL/GenBank/DDBJ whole genome shotgun (WGS) entry which is preliminary data.</text>
</comment>
<evidence type="ECO:0000313" key="4">
    <source>
        <dbReference type="EMBL" id="EIW79186.1"/>
    </source>
</evidence>
<dbReference type="EMBL" id="JH711581">
    <property type="protein sequence ID" value="EIW79186.1"/>
    <property type="molecule type" value="Genomic_DNA"/>
</dbReference>
<feature type="transmembrane region" description="Helical" evidence="2">
    <location>
        <begin position="99"/>
        <end position="117"/>
    </location>
</feature>
<evidence type="ECO:0000256" key="2">
    <source>
        <dbReference type="SAM" id="Phobius"/>
    </source>
</evidence>
<dbReference type="KEGG" id="cput:CONPUDRAFT_138343"/>
<feature type="transmembrane region" description="Helical" evidence="2">
    <location>
        <begin position="137"/>
        <end position="157"/>
    </location>
</feature>
<feature type="compositionally biased region" description="Polar residues" evidence="1">
    <location>
        <begin position="334"/>
        <end position="353"/>
    </location>
</feature>
<keyword evidence="2" id="KW-1133">Transmembrane helix</keyword>
<evidence type="ECO:0000313" key="5">
    <source>
        <dbReference type="Proteomes" id="UP000053558"/>
    </source>
</evidence>
<feature type="transmembrane region" description="Helical" evidence="2">
    <location>
        <begin position="211"/>
        <end position="234"/>
    </location>
</feature>
<protein>
    <recommendedName>
        <fullName evidence="3">DUF6533 domain-containing protein</fullName>
    </recommendedName>
</protein>
<sequence length="378" mass="42214">MSGPPIIVWYPLLHHSSHIFPVPRLSSAPIPSDRLQPTHLLPLGAFMSSLSDVGDTRQIIYWIMAALIAMVAEYVYMLPTEARYVWPKVFTKQVHRLKVYMLVRYTGMLAQGFNLYISTRMVAGTHTSPGTCQALYWYQAVSLGVVNVTAIVLVMNRNSVYYLFNKENFVSWCFLIIGAISAASMGVSARISFPHARLSKSCLIEEAHPGALVYMATNLTIIIILQSFSVWRLVRNPYGDDELARILRRDVNICGAALGVVMILMILCCTGAIRSVQVTNAGHSWLFFILWWMSGRLELHVQRYLGKRLQAQGGQEQPQELDTVIEFEDDESMFSRSRPSSVAVSHRASSTEATDPESACPSPTVAVPPKAVLRLDMS</sequence>
<evidence type="ECO:0000259" key="3">
    <source>
        <dbReference type="Pfam" id="PF20151"/>
    </source>
</evidence>
<evidence type="ECO:0000256" key="1">
    <source>
        <dbReference type="SAM" id="MobiDB-lite"/>
    </source>
</evidence>
<reference evidence="5" key="1">
    <citation type="journal article" date="2012" name="Science">
        <title>The Paleozoic origin of enzymatic lignin decomposition reconstructed from 31 fungal genomes.</title>
        <authorList>
            <person name="Floudas D."/>
            <person name="Binder M."/>
            <person name="Riley R."/>
            <person name="Barry K."/>
            <person name="Blanchette R.A."/>
            <person name="Henrissat B."/>
            <person name="Martinez A.T."/>
            <person name="Otillar R."/>
            <person name="Spatafora J.W."/>
            <person name="Yadav J.S."/>
            <person name="Aerts A."/>
            <person name="Benoit I."/>
            <person name="Boyd A."/>
            <person name="Carlson A."/>
            <person name="Copeland A."/>
            <person name="Coutinho P.M."/>
            <person name="de Vries R.P."/>
            <person name="Ferreira P."/>
            <person name="Findley K."/>
            <person name="Foster B."/>
            <person name="Gaskell J."/>
            <person name="Glotzer D."/>
            <person name="Gorecki P."/>
            <person name="Heitman J."/>
            <person name="Hesse C."/>
            <person name="Hori C."/>
            <person name="Igarashi K."/>
            <person name="Jurgens J.A."/>
            <person name="Kallen N."/>
            <person name="Kersten P."/>
            <person name="Kohler A."/>
            <person name="Kuees U."/>
            <person name="Kumar T.K.A."/>
            <person name="Kuo A."/>
            <person name="LaButti K."/>
            <person name="Larrondo L.F."/>
            <person name="Lindquist E."/>
            <person name="Ling A."/>
            <person name="Lombard V."/>
            <person name="Lucas S."/>
            <person name="Lundell T."/>
            <person name="Martin R."/>
            <person name="McLaughlin D.J."/>
            <person name="Morgenstern I."/>
            <person name="Morin E."/>
            <person name="Murat C."/>
            <person name="Nagy L.G."/>
            <person name="Nolan M."/>
            <person name="Ohm R.A."/>
            <person name="Patyshakuliyeva A."/>
            <person name="Rokas A."/>
            <person name="Ruiz-Duenas F.J."/>
            <person name="Sabat G."/>
            <person name="Salamov A."/>
            <person name="Samejima M."/>
            <person name="Schmutz J."/>
            <person name="Slot J.C."/>
            <person name="St John F."/>
            <person name="Stenlid J."/>
            <person name="Sun H."/>
            <person name="Sun S."/>
            <person name="Syed K."/>
            <person name="Tsang A."/>
            <person name="Wiebenga A."/>
            <person name="Young D."/>
            <person name="Pisabarro A."/>
            <person name="Eastwood D.C."/>
            <person name="Martin F."/>
            <person name="Cullen D."/>
            <person name="Grigoriev I.V."/>
            <person name="Hibbett D.S."/>
        </authorList>
    </citation>
    <scope>NUCLEOTIDE SEQUENCE [LARGE SCALE GENOMIC DNA]</scope>
    <source>
        <strain evidence="5">RWD-64-598 SS2</strain>
    </source>
</reference>
<feature type="transmembrane region" description="Helical" evidence="2">
    <location>
        <begin position="282"/>
        <end position="299"/>
    </location>
</feature>
<feature type="domain" description="DUF6533" evidence="3">
    <location>
        <begin position="61"/>
        <end position="109"/>
    </location>
</feature>
<dbReference type="InterPro" id="IPR045340">
    <property type="entry name" value="DUF6533"/>
</dbReference>
<dbReference type="AlphaFoldDB" id="A0A5M3MJF9"/>
<dbReference type="Pfam" id="PF20151">
    <property type="entry name" value="DUF6533"/>
    <property type="match status" value="1"/>
</dbReference>
<keyword evidence="2" id="KW-0472">Membrane</keyword>
<keyword evidence="5" id="KW-1185">Reference proteome</keyword>
<dbReference type="Proteomes" id="UP000053558">
    <property type="component" value="Unassembled WGS sequence"/>
</dbReference>
<organism evidence="4 5">
    <name type="scientific">Coniophora puteana (strain RWD-64-598)</name>
    <name type="common">Brown rot fungus</name>
    <dbReference type="NCBI Taxonomy" id="741705"/>
    <lineage>
        <taxon>Eukaryota</taxon>
        <taxon>Fungi</taxon>
        <taxon>Dikarya</taxon>
        <taxon>Basidiomycota</taxon>
        <taxon>Agaricomycotina</taxon>
        <taxon>Agaricomycetes</taxon>
        <taxon>Agaricomycetidae</taxon>
        <taxon>Boletales</taxon>
        <taxon>Coniophorineae</taxon>
        <taxon>Coniophoraceae</taxon>
        <taxon>Coniophora</taxon>
    </lineage>
</organism>
<feature type="transmembrane region" description="Helical" evidence="2">
    <location>
        <begin position="169"/>
        <end position="191"/>
    </location>
</feature>
<feature type="transmembrane region" description="Helical" evidence="2">
    <location>
        <begin position="255"/>
        <end position="276"/>
    </location>
</feature>
<proteinExistence type="predicted"/>
<accession>A0A5M3MJF9</accession>
<name>A0A5M3MJF9_CONPW</name>
<feature type="transmembrane region" description="Helical" evidence="2">
    <location>
        <begin position="59"/>
        <end position="78"/>
    </location>
</feature>
<feature type="region of interest" description="Disordered" evidence="1">
    <location>
        <begin position="333"/>
        <end position="365"/>
    </location>
</feature>
<dbReference type="GeneID" id="19201180"/>
<keyword evidence="2" id="KW-0812">Transmembrane</keyword>
<dbReference type="RefSeq" id="XP_007770875.1">
    <property type="nucleotide sequence ID" value="XM_007772685.1"/>
</dbReference>
<gene>
    <name evidence="4" type="ORF">CONPUDRAFT_138343</name>
</gene>
<dbReference type="OrthoDB" id="2637653at2759"/>